<evidence type="ECO:0000256" key="6">
    <source>
        <dbReference type="ARBA" id="ARBA00022801"/>
    </source>
</evidence>
<dbReference type="CDD" id="cd02257">
    <property type="entry name" value="Peptidase_C19"/>
    <property type="match status" value="1"/>
</dbReference>
<evidence type="ECO:0000313" key="10">
    <source>
        <dbReference type="EMBL" id="KNC47269.1"/>
    </source>
</evidence>
<dbReference type="GO" id="GO:0016579">
    <property type="term" value="P:protein deubiquitination"/>
    <property type="evidence" value="ECO:0007669"/>
    <property type="project" value="InterPro"/>
</dbReference>
<dbReference type="InterPro" id="IPR018200">
    <property type="entry name" value="USP_CS"/>
</dbReference>
<evidence type="ECO:0000313" key="11">
    <source>
        <dbReference type="Proteomes" id="UP000054408"/>
    </source>
</evidence>
<reference evidence="10 11" key="1">
    <citation type="submission" date="2010-05" db="EMBL/GenBank/DDBJ databases">
        <title>The Genome Sequence of Thecamonas trahens ATCC 50062.</title>
        <authorList>
            <consortium name="The Broad Institute Genome Sequencing Platform"/>
            <person name="Russ C."/>
            <person name="Cuomo C."/>
            <person name="Shea T."/>
            <person name="Young S.K."/>
            <person name="Zeng Q."/>
            <person name="Koehrsen M."/>
            <person name="Haas B."/>
            <person name="Borodovsky M."/>
            <person name="Guigo R."/>
            <person name="Alvarado L."/>
            <person name="Berlin A."/>
            <person name="Bochicchio J."/>
            <person name="Borenstein D."/>
            <person name="Chapman S."/>
            <person name="Chen Z."/>
            <person name="Freedman E."/>
            <person name="Gellesch M."/>
            <person name="Goldberg J."/>
            <person name="Griggs A."/>
            <person name="Gujja S."/>
            <person name="Heilman E."/>
            <person name="Heiman D."/>
            <person name="Hepburn T."/>
            <person name="Howarth C."/>
            <person name="Jen D."/>
            <person name="Larson L."/>
            <person name="Mehta T."/>
            <person name="Park D."/>
            <person name="Pearson M."/>
            <person name="Roberts A."/>
            <person name="Saif S."/>
            <person name="Shenoy N."/>
            <person name="Sisk P."/>
            <person name="Stolte C."/>
            <person name="Sykes S."/>
            <person name="Thomson T."/>
            <person name="Walk T."/>
            <person name="White J."/>
            <person name="Yandava C."/>
            <person name="Burger G."/>
            <person name="Gray M.W."/>
            <person name="Holland P.W.H."/>
            <person name="King N."/>
            <person name="Lang F.B.F."/>
            <person name="Roger A.J."/>
            <person name="Ruiz-Trillo I."/>
            <person name="Lander E."/>
            <person name="Nusbaum C."/>
        </authorList>
    </citation>
    <scope>NUCLEOTIDE SEQUENCE [LARGE SCALE GENOMIC DNA]</scope>
    <source>
        <strain evidence="10 11">ATCC 50062</strain>
    </source>
</reference>
<proteinExistence type="inferred from homology"/>
<feature type="domain" description="USP" evidence="9">
    <location>
        <begin position="56"/>
        <end position="467"/>
    </location>
</feature>
<dbReference type="AlphaFoldDB" id="A0A0L0D4M4"/>
<dbReference type="Pfam" id="PF00443">
    <property type="entry name" value="UCH"/>
    <property type="match status" value="1"/>
</dbReference>
<accession>A0A0L0D4M4</accession>
<dbReference type="EC" id="3.4.19.12" evidence="3"/>
<dbReference type="GO" id="GO:0005634">
    <property type="term" value="C:nucleus"/>
    <property type="evidence" value="ECO:0007669"/>
    <property type="project" value="TreeGrafter"/>
</dbReference>
<dbReference type="InterPro" id="IPR038765">
    <property type="entry name" value="Papain-like_cys_pep_sf"/>
</dbReference>
<keyword evidence="5" id="KW-0833">Ubl conjugation pathway</keyword>
<dbReference type="PROSITE" id="PS50235">
    <property type="entry name" value="USP_3"/>
    <property type="match status" value="1"/>
</dbReference>
<dbReference type="STRING" id="461836.A0A0L0D4M4"/>
<dbReference type="RefSeq" id="XP_013759612.1">
    <property type="nucleotide sequence ID" value="XM_013904158.1"/>
</dbReference>
<dbReference type="EMBL" id="GL349446">
    <property type="protein sequence ID" value="KNC47269.1"/>
    <property type="molecule type" value="Genomic_DNA"/>
</dbReference>
<feature type="region of interest" description="Disordered" evidence="8">
    <location>
        <begin position="116"/>
        <end position="136"/>
    </location>
</feature>
<gene>
    <name evidence="10" type="ORF">AMSG_03699</name>
</gene>
<sequence length="484" mass="50546">MAARGQGLSWSLLAGSSAAAAAAAAAAAYALFSARAAYRSSHALCPPSAGPSFSLPPLANLGQTCYLNAVISAIAALPPLATYFDLAAASLPDDSLLLPVLAALASVLARIAPLSPGESSPSSAHPPARHSPARHSPARKLRSALAALVIALDEAFPALDVRRQQDPYELLHLLTRAVEEALDEAERTDRLRVVCEPATSSTPLAKVPRGAALCAFRASSDGDPPFFAYARLFAPLLPLRGLSLAKRFCGSCSRIASLAVSSFSDLSLPLAALGSGGTGSYHSRKPVSLASALDAYVAPQPVHGSSRCPHCTPPGSSKDSASSHGVMHEQIALSALPPVLALHFERVVATGGSVAKLHTRVDFPAVLDMAPYMHFSARAAPDAQTIYSLAAVIVHHGDRTSRGHYTAFRKIPAWSVPRAPRDTASNHPSTITPTGDVWMHVSDDVSFAVPEASVLTCTPSLLLYERQPISVIKTAVRTNNVLTA</sequence>
<dbReference type="GO" id="GO:0005829">
    <property type="term" value="C:cytosol"/>
    <property type="evidence" value="ECO:0007669"/>
    <property type="project" value="TreeGrafter"/>
</dbReference>
<dbReference type="PANTHER" id="PTHR24006:SF888">
    <property type="entry name" value="UBIQUITIN CARBOXYL-TERMINAL HYDROLASE 30"/>
    <property type="match status" value="1"/>
</dbReference>
<keyword evidence="4" id="KW-0645">Protease</keyword>
<evidence type="ECO:0000256" key="1">
    <source>
        <dbReference type="ARBA" id="ARBA00000707"/>
    </source>
</evidence>
<dbReference type="Gene3D" id="3.90.70.10">
    <property type="entry name" value="Cysteine proteinases"/>
    <property type="match status" value="1"/>
</dbReference>
<feature type="compositionally biased region" description="Basic residues" evidence="8">
    <location>
        <begin position="127"/>
        <end position="136"/>
    </location>
</feature>
<comment type="catalytic activity">
    <reaction evidence="1">
        <text>Thiol-dependent hydrolysis of ester, thioester, amide, peptide and isopeptide bonds formed by the C-terminal Gly of ubiquitin (a 76-residue protein attached to proteins as an intracellular targeting signal).</text>
        <dbReference type="EC" id="3.4.19.12"/>
    </reaction>
</comment>
<dbReference type="GO" id="GO:0006508">
    <property type="term" value="P:proteolysis"/>
    <property type="evidence" value="ECO:0007669"/>
    <property type="project" value="UniProtKB-KW"/>
</dbReference>
<dbReference type="Proteomes" id="UP000054408">
    <property type="component" value="Unassembled WGS sequence"/>
</dbReference>
<dbReference type="PROSITE" id="PS00973">
    <property type="entry name" value="USP_2"/>
    <property type="match status" value="1"/>
</dbReference>
<evidence type="ECO:0000256" key="5">
    <source>
        <dbReference type="ARBA" id="ARBA00022786"/>
    </source>
</evidence>
<name>A0A0L0D4M4_THETB</name>
<dbReference type="eggNOG" id="KOG1873">
    <property type="taxonomic scope" value="Eukaryota"/>
</dbReference>
<dbReference type="InterPro" id="IPR001394">
    <property type="entry name" value="Peptidase_C19_UCH"/>
</dbReference>
<dbReference type="GeneID" id="25563282"/>
<dbReference type="OrthoDB" id="2020758at2759"/>
<dbReference type="PANTHER" id="PTHR24006">
    <property type="entry name" value="UBIQUITIN CARBOXYL-TERMINAL HYDROLASE"/>
    <property type="match status" value="1"/>
</dbReference>
<dbReference type="InterPro" id="IPR050164">
    <property type="entry name" value="Peptidase_C19"/>
</dbReference>
<evidence type="ECO:0000256" key="3">
    <source>
        <dbReference type="ARBA" id="ARBA00012759"/>
    </source>
</evidence>
<protein>
    <recommendedName>
        <fullName evidence="3">ubiquitinyl hydrolase 1</fullName>
        <ecNumber evidence="3">3.4.19.12</ecNumber>
    </recommendedName>
</protein>
<keyword evidence="6 10" id="KW-0378">Hydrolase</keyword>
<evidence type="ECO:0000259" key="9">
    <source>
        <dbReference type="PROSITE" id="PS50235"/>
    </source>
</evidence>
<keyword evidence="7" id="KW-0788">Thiol protease</keyword>
<dbReference type="InterPro" id="IPR028889">
    <property type="entry name" value="USP"/>
</dbReference>
<comment type="similarity">
    <text evidence="2">Belongs to the peptidase C19 family.</text>
</comment>
<organism evidence="10 11">
    <name type="scientific">Thecamonas trahens ATCC 50062</name>
    <dbReference type="NCBI Taxonomy" id="461836"/>
    <lineage>
        <taxon>Eukaryota</taxon>
        <taxon>Apusozoa</taxon>
        <taxon>Apusomonadida</taxon>
        <taxon>Apusomonadidae</taxon>
        <taxon>Thecamonas</taxon>
    </lineage>
</organism>
<evidence type="ECO:0000256" key="2">
    <source>
        <dbReference type="ARBA" id="ARBA00009085"/>
    </source>
</evidence>
<evidence type="ECO:0000256" key="8">
    <source>
        <dbReference type="SAM" id="MobiDB-lite"/>
    </source>
</evidence>
<feature type="compositionally biased region" description="Low complexity" evidence="8">
    <location>
        <begin position="116"/>
        <end position="126"/>
    </location>
</feature>
<evidence type="ECO:0000256" key="7">
    <source>
        <dbReference type="ARBA" id="ARBA00022807"/>
    </source>
</evidence>
<dbReference type="GO" id="GO:0004843">
    <property type="term" value="F:cysteine-type deubiquitinase activity"/>
    <property type="evidence" value="ECO:0007669"/>
    <property type="project" value="UniProtKB-EC"/>
</dbReference>
<evidence type="ECO:0000256" key="4">
    <source>
        <dbReference type="ARBA" id="ARBA00022670"/>
    </source>
</evidence>
<dbReference type="SUPFAM" id="SSF54001">
    <property type="entry name" value="Cysteine proteinases"/>
    <property type="match status" value="1"/>
</dbReference>
<keyword evidence="11" id="KW-1185">Reference proteome</keyword>